<evidence type="ECO:0000313" key="3">
    <source>
        <dbReference type="EMBL" id="AAP83358.1"/>
    </source>
</evidence>
<keyword evidence="2" id="KW-0472">Membrane</keyword>
<organism evidence="3">
    <name type="scientific">Bovine enteric calicivirus</name>
    <dbReference type="NCBI Taxonomy" id="206156"/>
    <lineage>
        <taxon>Viruses</taxon>
        <taxon>Riboviria</taxon>
        <taxon>Orthornavirae</taxon>
        <taxon>Pisuviricota</taxon>
        <taxon>Pisoniviricetes</taxon>
        <taxon>Picornavirales</taxon>
        <taxon>Caliciviridae</taxon>
        <taxon>Norovirus</taxon>
        <taxon>Norovirus norwalkense</taxon>
        <taxon>Norwalk virus</taxon>
    </lineage>
</organism>
<proteinExistence type="predicted"/>
<feature type="region of interest" description="Disordered" evidence="1">
    <location>
        <begin position="226"/>
        <end position="251"/>
    </location>
</feature>
<feature type="compositionally biased region" description="Low complexity" evidence="1">
    <location>
        <begin position="233"/>
        <end position="251"/>
    </location>
</feature>
<dbReference type="EMBL" id="AF542084">
    <property type="protein sequence ID" value="AAP83358.1"/>
    <property type="molecule type" value="Genomic_RNA"/>
</dbReference>
<feature type="transmembrane region" description="Helical" evidence="2">
    <location>
        <begin position="38"/>
        <end position="65"/>
    </location>
</feature>
<evidence type="ECO:0000256" key="2">
    <source>
        <dbReference type="SAM" id="Phobius"/>
    </source>
</evidence>
<keyword evidence="2" id="KW-0812">Transmembrane</keyword>
<sequence>MSIPTPAGFCLRPNCMPTAFLPSILAPRTRQPYLWMGYLNLFPGFLSTISCGLWEILVLAAAFLALMASELFSSLLGGVASAAISAGAQAALQDQAYRQSLELQARSFSHDSAMLQQQVQATQMARSQWFDFQRAALQGAGFSDADATRLVLGASPTTLVDWNGTRLAAPQARVTTSFSGGFLPSVSRVGAQRSQNPESSAPSASTRVSSWLSSVEPFHPSALQTVWVTPPGSTATSQVSSQRSSRSSASSSVASSASYTSSFNQVWFNTDRMPLFANLGRRF</sequence>
<name>Q7TBK6_NORV</name>
<accession>Q7TBK6</accession>
<keyword evidence="2" id="KW-1133">Transmembrane helix</keyword>
<protein>
    <submittedName>
        <fullName evidence="3">Minor capsid protein VP2 long form</fullName>
    </submittedName>
</protein>
<feature type="transmembrane region" description="Helical" evidence="2">
    <location>
        <begin position="71"/>
        <end position="92"/>
    </location>
</feature>
<evidence type="ECO:0000256" key="1">
    <source>
        <dbReference type="SAM" id="MobiDB-lite"/>
    </source>
</evidence>
<dbReference type="Pfam" id="PF03035">
    <property type="entry name" value="RNA_capsid"/>
    <property type="match status" value="1"/>
</dbReference>
<reference evidence="3" key="1">
    <citation type="journal article" date="2003" name="J. Clin. Microbiol.">
        <title>Reverse transcription-PCR assays for detection of bovine enteric caliciviruses (BEC) and analysis of the genetic relationships among BEC and human caliciviruses.</title>
        <authorList>
            <person name="Smiley J.R."/>
            <person name="Hoet A.E."/>
            <person name="Traven M."/>
            <person name="Tsunemitsu H."/>
            <person name="Saif L.J."/>
        </authorList>
    </citation>
    <scope>NUCLEOTIDE SEQUENCE</scope>
    <source>
        <strain evidence="3">CV186-OH</strain>
    </source>
</reference>
<dbReference type="InterPro" id="IPR004278">
    <property type="entry name" value="VP2"/>
</dbReference>